<sequence>MNYFALKAYFTEFSQQKYVFYLVCLLYVICTSIVVIIEPFLSLPCDDEHESGLEFENVLFRYSICDYRRHPELLFLSRAECERGRHLLSAVFFGSLIGYERRSSDRPAGIRTMALVSLGSALFTVNSTFGFLEGPMSWDSSRVSASIPSGVGFLGAGLIVKSSEKDPITGESHHLVQGITTAAATWLSAAVGIACGGGLYFAASFATALNLLLLRFGPRFVEGATSTDPSSGASRMGGTDEWTNLVGKDVEAGQIAQSYGGAEAFQKLKTHEEEQITRSTSTRMSKNMSFRNRPSLM</sequence>
<evidence type="ECO:0000256" key="4">
    <source>
        <dbReference type="ARBA" id="ARBA00022989"/>
    </source>
</evidence>
<evidence type="ECO:0000259" key="8">
    <source>
        <dbReference type="Pfam" id="PF02308"/>
    </source>
</evidence>
<dbReference type="Proteomes" id="UP001530315">
    <property type="component" value="Unassembled WGS sequence"/>
</dbReference>
<reference evidence="9 10" key="1">
    <citation type="submission" date="2024-10" db="EMBL/GenBank/DDBJ databases">
        <title>Updated reference genomes for cyclostephanoid diatoms.</title>
        <authorList>
            <person name="Roberts W.R."/>
            <person name="Alverson A.J."/>
        </authorList>
    </citation>
    <scope>NUCLEOTIDE SEQUENCE [LARGE SCALE GENOMIC DNA]</scope>
    <source>
        <strain evidence="9 10">AJA276-08</strain>
    </source>
</reference>
<keyword evidence="3 7" id="KW-0812">Transmembrane</keyword>
<dbReference type="InterPro" id="IPR003416">
    <property type="entry name" value="MgtC/SapB/SrpB/YhiD_fam"/>
</dbReference>
<keyword evidence="4 7" id="KW-1133">Transmembrane helix</keyword>
<feature type="region of interest" description="Disordered" evidence="6">
    <location>
        <begin position="272"/>
        <end position="297"/>
    </location>
</feature>
<evidence type="ECO:0000256" key="6">
    <source>
        <dbReference type="SAM" id="MobiDB-lite"/>
    </source>
</evidence>
<dbReference type="AlphaFoldDB" id="A0ABD3P2X8"/>
<dbReference type="PANTHER" id="PTHR33778:SF1">
    <property type="entry name" value="MAGNESIUM TRANSPORTER YHID-RELATED"/>
    <property type="match status" value="1"/>
</dbReference>
<comment type="subcellular location">
    <subcellularLocation>
        <location evidence="1">Cell membrane</location>
        <topology evidence="1">Multi-pass membrane protein</topology>
    </subcellularLocation>
</comment>
<keyword evidence="2" id="KW-1003">Cell membrane</keyword>
<dbReference type="Pfam" id="PF02308">
    <property type="entry name" value="MgtC"/>
    <property type="match status" value="1"/>
</dbReference>
<keyword evidence="5 7" id="KW-0472">Membrane</keyword>
<evidence type="ECO:0000256" key="3">
    <source>
        <dbReference type="ARBA" id="ARBA00022692"/>
    </source>
</evidence>
<dbReference type="PANTHER" id="PTHR33778">
    <property type="entry name" value="PROTEIN MGTC"/>
    <property type="match status" value="1"/>
</dbReference>
<gene>
    <name evidence="9" type="ORF">ACHAW5_003795</name>
</gene>
<evidence type="ECO:0000256" key="2">
    <source>
        <dbReference type="ARBA" id="ARBA00022475"/>
    </source>
</evidence>
<name>A0ABD3P2X8_9STRA</name>
<feature type="transmembrane region" description="Helical" evidence="7">
    <location>
        <begin position="186"/>
        <end position="213"/>
    </location>
</feature>
<organism evidence="9 10">
    <name type="scientific">Stephanodiscus triporus</name>
    <dbReference type="NCBI Taxonomy" id="2934178"/>
    <lineage>
        <taxon>Eukaryota</taxon>
        <taxon>Sar</taxon>
        <taxon>Stramenopiles</taxon>
        <taxon>Ochrophyta</taxon>
        <taxon>Bacillariophyta</taxon>
        <taxon>Coscinodiscophyceae</taxon>
        <taxon>Thalassiosirophycidae</taxon>
        <taxon>Stephanodiscales</taxon>
        <taxon>Stephanodiscaceae</taxon>
        <taxon>Stephanodiscus</taxon>
    </lineage>
</organism>
<proteinExistence type="predicted"/>
<feature type="compositionally biased region" description="Polar residues" evidence="6">
    <location>
        <begin position="277"/>
        <end position="297"/>
    </location>
</feature>
<dbReference type="InterPro" id="IPR049177">
    <property type="entry name" value="MgtC_SapB_SrpB_YhiD_N"/>
</dbReference>
<feature type="transmembrane region" description="Helical" evidence="7">
    <location>
        <begin position="112"/>
        <end position="132"/>
    </location>
</feature>
<dbReference type="PRINTS" id="PR01837">
    <property type="entry name" value="MGTCSAPBPROT"/>
</dbReference>
<evidence type="ECO:0000256" key="1">
    <source>
        <dbReference type="ARBA" id="ARBA00004651"/>
    </source>
</evidence>
<accession>A0ABD3P2X8</accession>
<evidence type="ECO:0000313" key="9">
    <source>
        <dbReference type="EMBL" id="KAL3781919.1"/>
    </source>
</evidence>
<evidence type="ECO:0000256" key="5">
    <source>
        <dbReference type="ARBA" id="ARBA00023136"/>
    </source>
</evidence>
<evidence type="ECO:0000313" key="10">
    <source>
        <dbReference type="Proteomes" id="UP001530315"/>
    </source>
</evidence>
<keyword evidence="10" id="KW-1185">Reference proteome</keyword>
<feature type="domain" description="MgtC/SapB/SrpB/YhiD N-terminal" evidence="8">
    <location>
        <begin position="87"/>
        <end position="219"/>
    </location>
</feature>
<dbReference type="EMBL" id="JALLAZ020001044">
    <property type="protein sequence ID" value="KAL3781919.1"/>
    <property type="molecule type" value="Genomic_DNA"/>
</dbReference>
<protein>
    <recommendedName>
        <fullName evidence="8">MgtC/SapB/SrpB/YhiD N-terminal domain-containing protein</fullName>
    </recommendedName>
</protein>
<evidence type="ECO:0000256" key="7">
    <source>
        <dbReference type="SAM" id="Phobius"/>
    </source>
</evidence>
<feature type="transmembrane region" description="Helical" evidence="7">
    <location>
        <begin position="20"/>
        <end position="41"/>
    </location>
</feature>
<dbReference type="GO" id="GO:0005886">
    <property type="term" value="C:plasma membrane"/>
    <property type="evidence" value="ECO:0007669"/>
    <property type="project" value="UniProtKB-SubCell"/>
</dbReference>
<comment type="caution">
    <text evidence="9">The sequence shown here is derived from an EMBL/GenBank/DDBJ whole genome shotgun (WGS) entry which is preliminary data.</text>
</comment>